<dbReference type="EMBL" id="CM047742">
    <property type="protein sequence ID" value="KAJ0033920.1"/>
    <property type="molecule type" value="Genomic_DNA"/>
</dbReference>
<proteinExistence type="predicted"/>
<reference evidence="2" key="1">
    <citation type="journal article" date="2023" name="G3 (Bethesda)">
        <title>Genome assembly and association tests identify interacting loci associated with vigor, precocity, and sex in interspecific pistachio rootstocks.</title>
        <authorList>
            <person name="Palmer W."/>
            <person name="Jacygrad E."/>
            <person name="Sagayaradj S."/>
            <person name="Cavanaugh K."/>
            <person name="Han R."/>
            <person name="Bertier L."/>
            <person name="Beede B."/>
            <person name="Kafkas S."/>
            <person name="Golino D."/>
            <person name="Preece J."/>
            <person name="Michelmore R."/>
        </authorList>
    </citation>
    <scope>NUCLEOTIDE SEQUENCE [LARGE SCALE GENOMIC DNA]</scope>
</reference>
<protein>
    <submittedName>
        <fullName evidence="1">Uncharacterized protein</fullName>
    </submittedName>
</protein>
<evidence type="ECO:0000313" key="2">
    <source>
        <dbReference type="Proteomes" id="UP001163603"/>
    </source>
</evidence>
<dbReference type="Proteomes" id="UP001163603">
    <property type="component" value="Chromosome 7"/>
</dbReference>
<comment type="caution">
    <text evidence="1">The sequence shown here is derived from an EMBL/GenBank/DDBJ whole genome shotgun (WGS) entry which is preliminary data.</text>
</comment>
<name>A0ACC0Y9Z3_9ROSI</name>
<keyword evidence="2" id="KW-1185">Reference proteome</keyword>
<organism evidence="1 2">
    <name type="scientific">Pistacia integerrima</name>
    <dbReference type="NCBI Taxonomy" id="434235"/>
    <lineage>
        <taxon>Eukaryota</taxon>
        <taxon>Viridiplantae</taxon>
        <taxon>Streptophyta</taxon>
        <taxon>Embryophyta</taxon>
        <taxon>Tracheophyta</taxon>
        <taxon>Spermatophyta</taxon>
        <taxon>Magnoliopsida</taxon>
        <taxon>eudicotyledons</taxon>
        <taxon>Gunneridae</taxon>
        <taxon>Pentapetalae</taxon>
        <taxon>rosids</taxon>
        <taxon>malvids</taxon>
        <taxon>Sapindales</taxon>
        <taxon>Anacardiaceae</taxon>
        <taxon>Pistacia</taxon>
    </lineage>
</organism>
<accession>A0ACC0Y9Z3</accession>
<gene>
    <name evidence="1" type="ORF">Pint_25306</name>
</gene>
<sequence>MASGQVGKDCFGWAARDPSGVISPYQFKRRSVGSDDVSLKITHCGVCYGDVLFTRNKVSETKYPIVPGHEIVGIVQEVGTNVDGFKAGERVAVGTYVNSCRDCEDCNHGLEVHCSKLVHTYNSVDVDGTITKGGYSSFHVVDKRYCFKIPENYPSALAAPLVCAGITVYTPMVHHKMNQPGKRLGVVGLGGLGHMAVLFGKAFGLHVTVFSTSISKKEEALNSLGADRFHQANTLLTYTFHFLKSNGVLSLVGYPKEIKLAPASIQSGLKSISGSWTGGTKQTQEMLDFCGVNKIYPKVEIIPIEYVNEAFERMAKNDVKYRFVIDIENSLNLK</sequence>
<evidence type="ECO:0000313" key="1">
    <source>
        <dbReference type="EMBL" id="KAJ0033920.1"/>
    </source>
</evidence>